<reference evidence="1" key="1">
    <citation type="submission" date="2022-04" db="EMBL/GenBank/DDBJ databases">
        <title>Halobacillus sp. isolated from saltern.</title>
        <authorList>
            <person name="Won M."/>
            <person name="Lee C.-M."/>
            <person name="Woen H.-Y."/>
            <person name="Kwon S.-W."/>
        </authorList>
    </citation>
    <scope>NUCLEOTIDE SEQUENCE</scope>
    <source>
        <strain evidence="1">SSHM10-5</strain>
    </source>
</reference>
<dbReference type="SUPFAM" id="SSF89064">
    <property type="entry name" value="Replisome organizer (g39p helicase loader/inhibitor protein)"/>
    <property type="match status" value="1"/>
</dbReference>
<gene>
    <name evidence="1" type="ORF">MUO15_17595</name>
</gene>
<accession>A0ABY4H9N1</accession>
<evidence type="ECO:0000313" key="2">
    <source>
        <dbReference type="Proteomes" id="UP000830326"/>
    </source>
</evidence>
<evidence type="ECO:0008006" key="3">
    <source>
        <dbReference type="Google" id="ProtNLM"/>
    </source>
</evidence>
<proteinExistence type="predicted"/>
<evidence type="ECO:0000313" key="1">
    <source>
        <dbReference type="EMBL" id="UOR11387.1"/>
    </source>
</evidence>
<name>A0ABY4H9N1_9BACI</name>
<dbReference type="EMBL" id="CP095075">
    <property type="protein sequence ID" value="UOR11387.1"/>
    <property type="molecule type" value="Genomic_DNA"/>
</dbReference>
<dbReference type="InterPro" id="IPR036173">
    <property type="entry name" value="G39-like_N_sf"/>
</dbReference>
<dbReference type="Gene3D" id="1.10.8.200">
    <property type="entry name" value="Replisome organizer (g39p helicase loader/inhibitor protein)"/>
    <property type="match status" value="1"/>
</dbReference>
<keyword evidence="2" id="KW-1185">Reference proteome</keyword>
<dbReference type="RefSeq" id="WP_245031338.1">
    <property type="nucleotide sequence ID" value="NZ_CP095075.1"/>
</dbReference>
<dbReference type="Proteomes" id="UP000830326">
    <property type="component" value="Chromosome"/>
</dbReference>
<organism evidence="1 2">
    <name type="scientific">Halobacillus amylolyticus</name>
    <dbReference type="NCBI Taxonomy" id="2932259"/>
    <lineage>
        <taxon>Bacteria</taxon>
        <taxon>Bacillati</taxon>
        <taxon>Bacillota</taxon>
        <taxon>Bacilli</taxon>
        <taxon>Bacillales</taxon>
        <taxon>Bacillaceae</taxon>
        <taxon>Halobacillus</taxon>
    </lineage>
</organism>
<protein>
    <recommendedName>
        <fullName evidence="3">Endonuclease III</fullName>
    </recommendedName>
</protein>
<sequence>MDRREAVEVLKTISELYPTKFEMTERKARVLVPELLKMDYSAVMSRLANYAIGHPFPPTISEIAVYPRKKMSI</sequence>